<feature type="DNA-binding region" description="OmpR/PhoB-type" evidence="7">
    <location>
        <begin position="127"/>
        <end position="224"/>
    </location>
</feature>
<evidence type="ECO:0000256" key="5">
    <source>
        <dbReference type="ARBA" id="ARBA00023163"/>
    </source>
</evidence>
<evidence type="ECO:0000256" key="6">
    <source>
        <dbReference type="PROSITE-ProRule" id="PRU00169"/>
    </source>
</evidence>
<dbReference type="RefSeq" id="WP_317704200.1">
    <property type="nucleotide sequence ID" value="NZ_AP024714.1"/>
</dbReference>
<gene>
    <name evidence="10" type="ORF">MIT9_P1351</name>
</gene>
<feature type="domain" description="Response regulatory" evidence="8">
    <location>
        <begin position="4"/>
        <end position="117"/>
    </location>
</feature>
<keyword evidence="1 6" id="KW-0597">Phosphoprotein</keyword>
<evidence type="ECO:0000256" key="4">
    <source>
        <dbReference type="ARBA" id="ARBA00023125"/>
    </source>
</evidence>
<feature type="modified residue" description="4-aspartylphosphate" evidence="6">
    <location>
        <position position="53"/>
    </location>
</feature>
<dbReference type="PANTHER" id="PTHR48111:SF4">
    <property type="entry name" value="DNA-BINDING DUAL TRANSCRIPTIONAL REGULATOR OMPR"/>
    <property type="match status" value="1"/>
</dbReference>
<dbReference type="CDD" id="cd00383">
    <property type="entry name" value="trans_reg_C"/>
    <property type="match status" value="1"/>
</dbReference>
<dbReference type="InterPro" id="IPR039420">
    <property type="entry name" value="WalR-like"/>
</dbReference>
<evidence type="ECO:0000259" key="9">
    <source>
        <dbReference type="PROSITE" id="PS51755"/>
    </source>
</evidence>
<evidence type="ECO:0000256" key="2">
    <source>
        <dbReference type="ARBA" id="ARBA00023012"/>
    </source>
</evidence>
<evidence type="ECO:0000313" key="11">
    <source>
        <dbReference type="Proteomes" id="UP001321825"/>
    </source>
</evidence>
<dbReference type="KEGG" id="mcau:MIT9_P1351"/>
<accession>A0AAU9C8J2</accession>
<dbReference type="InterPro" id="IPR001789">
    <property type="entry name" value="Sig_transdc_resp-reg_receiver"/>
</dbReference>
<dbReference type="InterPro" id="IPR001867">
    <property type="entry name" value="OmpR/PhoB-type_DNA-bd"/>
</dbReference>
<dbReference type="InterPro" id="IPR011006">
    <property type="entry name" value="CheY-like_superfamily"/>
</dbReference>
<dbReference type="SUPFAM" id="SSF52172">
    <property type="entry name" value="CheY-like"/>
    <property type="match status" value="1"/>
</dbReference>
<dbReference type="Pfam" id="PF00072">
    <property type="entry name" value="Response_reg"/>
    <property type="match status" value="1"/>
</dbReference>
<dbReference type="FunFam" id="3.40.50.2300:FF:000001">
    <property type="entry name" value="DNA-binding response regulator PhoB"/>
    <property type="match status" value="1"/>
</dbReference>
<dbReference type="SMART" id="SM00448">
    <property type="entry name" value="REC"/>
    <property type="match status" value="1"/>
</dbReference>
<evidence type="ECO:0000313" key="10">
    <source>
        <dbReference type="EMBL" id="BCX81771.1"/>
    </source>
</evidence>
<protein>
    <submittedName>
        <fullName evidence="10">Two-component system, OmpR family, response regulator</fullName>
    </submittedName>
</protein>
<dbReference type="GO" id="GO:0000976">
    <property type="term" value="F:transcription cis-regulatory region binding"/>
    <property type="evidence" value="ECO:0007669"/>
    <property type="project" value="TreeGrafter"/>
</dbReference>
<keyword evidence="3" id="KW-0805">Transcription regulation</keyword>
<keyword evidence="4 7" id="KW-0238">DNA-binding</keyword>
<sequence length="230" mass="26291">MEKRILVIDDDPDIRRLLQEYLGRYGFLVASVASGRAGLERLERQPADLVILDIRLPDEDGFEVLRKLRQRWEVPVIMLTGLEDSADRVVGLELGADDYLTKPFDPRELLARIRAVLRRCRPVPEMAAEYRFAGFRLHPESRELVGPGGETVRLSRSEQRLLLAFLQHPGRTLSRDRLLELCEPHGEDIFDRAIDVRVLRLRRRLGEAGALIVTERGEGYRFAAAVERSG</sequence>
<dbReference type="GO" id="GO:0005829">
    <property type="term" value="C:cytosol"/>
    <property type="evidence" value="ECO:0007669"/>
    <property type="project" value="TreeGrafter"/>
</dbReference>
<feature type="domain" description="OmpR/PhoB-type" evidence="9">
    <location>
        <begin position="127"/>
        <end position="224"/>
    </location>
</feature>
<proteinExistence type="predicted"/>
<dbReference type="PROSITE" id="PS51755">
    <property type="entry name" value="OMPR_PHOB"/>
    <property type="match status" value="1"/>
</dbReference>
<keyword evidence="2" id="KW-0902">Two-component regulatory system</keyword>
<reference evidence="11" key="1">
    <citation type="journal article" date="2024" name="Int. J. Syst. Evol. Microbiol.">
        <title>Methylomarinovum tepidoasis sp. nov., a moderately thermophilic methanotroph of the family Methylothermaceae isolated from a deep-sea hydrothermal field.</title>
        <authorList>
            <person name="Hirayama H."/>
            <person name="Takaki Y."/>
            <person name="Abe M."/>
            <person name="Miyazaki M."/>
            <person name="Uematsu K."/>
            <person name="Matsui Y."/>
            <person name="Takai K."/>
        </authorList>
    </citation>
    <scope>NUCLEOTIDE SEQUENCE [LARGE SCALE GENOMIC DNA]</scope>
    <source>
        <strain evidence="11">IT-9</strain>
    </source>
</reference>
<dbReference type="PANTHER" id="PTHR48111">
    <property type="entry name" value="REGULATOR OF RPOS"/>
    <property type="match status" value="1"/>
</dbReference>
<dbReference type="InterPro" id="IPR036388">
    <property type="entry name" value="WH-like_DNA-bd_sf"/>
</dbReference>
<dbReference type="Gene3D" id="1.10.10.10">
    <property type="entry name" value="Winged helix-like DNA-binding domain superfamily/Winged helix DNA-binding domain"/>
    <property type="match status" value="1"/>
</dbReference>
<dbReference type="GO" id="GO:0000156">
    <property type="term" value="F:phosphorelay response regulator activity"/>
    <property type="evidence" value="ECO:0007669"/>
    <property type="project" value="TreeGrafter"/>
</dbReference>
<dbReference type="SMART" id="SM00862">
    <property type="entry name" value="Trans_reg_C"/>
    <property type="match status" value="1"/>
</dbReference>
<dbReference type="InterPro" id="IPR016032">
    <property type="entry name" value="Sig_transdc_resp-reg_C-effctor"/>
</dbReference>
<dbReference type="EMBL" id="AP024714">
    <property type="protein sequence ID" value="BCX81771.1"/>
    <property type="molecule type" value="Genomic_DNA"/>
</dbReference>
<dbReference type="Gene3D" id="6.10.250.690">
    <property type="match status" value="1"/>
</dbReference>
<keyword evidence="11" id="KW-1185">Reference proteome</keyword>
<keyword evidence="5" id="KW-0804">Transcription</keyword>
<dbReference type="GO" id="GO:0006355">
    <property type="term" value="P:regulation of DNA-templated transcription"/>
    <property type="evidence" value="ECO:0007669"/>
    <property type="project" value="InterPro"/>
</dbReference>
<dbReference type="AlphaFoldDB" id="A0AAU9C8J2"/>
<dbReference type="PROSITE" id="PS50110">
    <property type="entry name" value="RESPONSE_REGULATORY"/>
    <property type="match status" value="1"/>
</dbReference>
<dbReference type="GO" id="GO:0032993">
    <property type="term" value="C:protein-DNA complex"/>
    <property type="evidence" value="ECO:0007669"/>
    <property type="project" value="TreeGrafter"/>
</dbReference>
<evidence type="ECO:0000256" key="7">
    <source>
        <dbReference type="PROSITE-ProRule" id="PRU01091"/>
    </source>
</evidence>
<name>A0AAU9C8J2_9GAMM</name>
<evidence type="ECO:0000256" key="1">
    <source>
        <dbReference type="ARBA" id="ARBA00022553"/>
    </source>
</evidence>
<dbReference type="Proteomes" id="UP001321825">
    <property type="component" value="Chromosome"/>
</dbReference>
<dbReference type="Pfam" id="PF00486">
    <property type="entry name" value="Trans_reg_C"/>
    <property type="match status" value="1"/>
</dbReference>
<dbReference type="Gene3D" id="3.40.50.2300">
    <property type="match status" value="1"/>
</dbReference>
<evidence type="ECO:0000256" key="3">
    <source>
        <dbReference type="ARBA" id="ARBA00023015"/>
    </source>
</evidence>
<organism evidence="10 11">
    <name type="scientific">Methylomarinovum caldicuralii</name>
    <dbReference type="NCBI Taxonomy" id="438856"/>
    <lineage>
        <taxon>Bacteria</taxon>
        <taxon>Pseudomonadati</taxon>
        <taxon>Pseudomonadota</taxon>
        <taxon>Gammaproteobacteria</taxon>
        <taxon>Methylococcales</taxon>
        <taxon>Methylothermaceae</taxon>
        <taxon>Methylomarinovum</taxon>
    </lineage>
</organism>
<dbReference type="SUPFAM" id="SSF46894">
    <property type="entry name" value="C-terminal effector domain of the bipartite response regulators"/>
    <property type="match status" value="1"/>
</dbReference>
<evidence type="ECO:0000259" key="8">
    <source>
        <dbReference type="PROSITE" id="PS50110"/>
    </source>
</evidence>